<sequence length="57" mass="6443">LATKVGSVFRIGSLGRTLRSVSWRQCEGWGHQRNTKSIIQLNGHLKPRNNVENTLDI</sequence>
<dbReference type="Proteomes" id="UP000237105">
    <property type="component" value="Unassembled WGS sequence"/>
</dbReference>
<dbReference type="EMBL" id="JXTB01000021">
    <property type="protein sequence ID" value="PON75922.1"/>
    <property type="molecule type" value="Genomic_DNA"/>
</dbReference>
<keyword evidence="2" id="KW-1185">Reference proteome</keyword>
<feature type="non-terminal residue" evidence="1">
    <location>
        <position position="1"/>
    </location>
</feature>
<proteinExistence type="predicted"/>
<dbReference type="AlphaFoldDB" id="A0A2P5DRM2"/>
<reference evidence="2" key="1">
    <citation type="submission" date="2016-06" db="EMBL/GenBank/DDBJ databases">
        <title>Parallel loss of symbiosis genes in relatives of nitrogen-fixing non-legume Parasponia.</title>
        <authorList>
            <person name="Van Velzen R."/>
            <person name="Holmer R."/>
            <person name="Bu F."/>
            <person name="Rutten L."/>
            <person name="Van Zeijl A."/>
            <person name="Liu W."/>
            <person name="Santuari L."/>
            <person name="Cao Q."/>
            <person name="Sharma T."/>
            <person name="Shen D."/>
            <person name="Roswanjaya Y."/>
            <person name="Wardhani T."/>
            <person name="Kalhor M.S."/>
            <person name="Jansen J."/>
            <person name="Van den Hoogen J."/>
            <person name="Gungor B."/>
            <person name="Hartog M."/>
            <person name="Hontelez J."/>
            <person name="Verver J."/>
            <person name="Yang W.-C."/>
            <person name="Schijlen E."/>
            <person name="Repin R."/>
            <person name="Schilthuizen M."/>
            <person name="Schranz E."/>
            <person name="Heidstra R."/>
            <person name="Miyata K."/>
            <person name="Fedorova E."/>
            <person name="Kohlen W."/>
            <person name="Bisseling T."/>
            <person name="Smit S."/>
            <person name="Geurts R."/>
        </authorList>
    </citation>
    <scope>NUCLEOTIDE SEQUENCE [LARGE SCALE GENOMIC DNA]</scope>
    <source>
        <strain evidence="2">cv. WU1-14</strain>
    </source>
</reference>
<comment type="caution">
    <text evidence="1">The sequence shown here is derived from an EMBL/GenBank/DDBJ whole genome shotgun (WGS) entry which is preliminary data.</text>
</comment>
<protein>
    <submittedName>
        <fullName evidence="1">Uncharacterized protein</fullName>
    </submittedName>
</protein>
<evidence type="ECO:0000313" key="1">
    <source>
        <dbReference type="EMBL" id="PON75922.1"/>
    </source>
</evidence>
<evidence type="ECO:0000313" key="2">
    <source>
        <dbReference type="Proteomes" id="UP000237105"/>
    </source>
</evidence>
<organism evidence="1 2">
    <name type="scientific">Parasponia andersonii</name>
    <name type="common">Sponia andersonii</name>
    <dbReference type="NCBI Taxonomy" id="3476"/>
    <lineage>
        <taxon>Eukaryota</taxon>
        <taxon>Viridiplantae</taxon>
        <taxon>Streptophyta</taxon>
        <taxon>Embryophyta</taxon>
        <taxon>Tracheophyta</taxon>
        <taxon>Spermatophyta</taxon>
        <taxon>Magnoliopsida</taxon>
        <taxon>eudicotyledons</taxon>
        <taxon>Gunneridae</taxon>
        <taxon>Pentapetalae</taxon>
        <taxon>rosids</taxon>
        <taxon>fabids</taxon>
        <taxon>Rosales</taxon>
        <taxon>Cannabaceae</taxon>
        <taxon>Parasponia</taxon>
    </lineage>
</organism>
<name>A0A2P5DRM2_PARAD</name>
<gene>
    <name evidence="1" type="ORF">PanWU01x14_038730</name>
</gene>
<accession>A0A2P5DRM2</accession>